<comment type="caution">
    <text evidence="2">The sequence shown here is derived from an EMBL/GenBank/DDBJ whole genome shotgun (WGS) entry which is preliminary data.</text>
</comment>
<dbReference type="EMBL" id="BEZZ01000640">
    <property type="protein sequence ID" value="GCC34900.1"/>
    <property type="molecule type" value="Genomic_DNA"/>
</dbReference>
<protein>
    <submittedName>
        <fullName evidence="2">Uncharacterized protein</fullName>
    </submittedName>
</protein>
<organism evidence="2 3">
    <name type="scientific">Chiloscyllium punctatum</name>
    <name type="common">Brownbanded bambooshark</name>
    <name type="synonym">Hemiscyllium punctatum</name>
    <dbReference type="NCBI Taxonomy" id="137246"/>
    <lineage>
        <taxon>Eukaryota</taxon>
        <taxon>Metazoa</taxon>
        <taxon>Chordata</taxon>
        <taxon>Craniata</taxon>
        <taxon>Vertebrata</taxon>
        <taxon>Chondrichthyes</taxon>
        <taxon>Elasmobranchii</taxon>
        <taxon>Galeomorphii</taxon>
        <taxon>Galeoidea</taxon>
        <taxon>Orectolobiformes</taxon>
        <taxon>Hemiscylliidae</taxon>
        <taxon>Chiloscyllium</taxon>
    </lineage>
</organism>
<evidence type="ECO:0000256" key="1">
    <source>
        <dbReference type="SAM" id="MobiDB-lite"/>
    </source>
</evidence>
<feature type="compositionally biased region" description="Basic and acidic residues" evidence="1">
    <location>
        <begin position="69"/>
        <end position="78"/>
    </location>
</feature>
<reference evidence="2 3" key="1">
    <citation type="journal article" date="2018" name="Nat. Ecol. Evol.">
        <title>Shark genomes provide insights into elasmobranch evolution and the origin of vertebrates.</title>
        <authorList>
            <person name="Hara Y"/>
            <person name="Yamaguchi K"/>
            <person name="Onimaru K"/>
            <person name="Kadota M"/>
            <person name="Koyanagi M"/>
            <person name="Keeley SD"/>
            <person name="Tatsumi K"/>
            <person name="Tanaka K"/>
            <person name="Motone F"/>
            <person name="Kageyama Y"/>
            <person name="Nozu R"/>
            <person name="Adachi N"/>
            <person name="Nishimura O"/>
            <person name="Nakagawa R"/>
            <person name="Tanegashima C"/>
            <person name="Kiyatake I"/>
            <person name="Matsumoto R"/>
            <person name="Murakumo K"/>
            <person name="Nishida K"/>
            <person name="Terakita A"/>
            <person name="Kuratani S"/>
            <person name="Sato K"/>
            <person name="Hyodo S Kuraku.S."/>
        </authorList>
    </citation>
    <scope>NUCLEOTIDE SEQUENCE [LARGE SCALE GENOMIC DNA]</scope>
</reference>
<proteinExistence type="predicted"/>
<dbReference type="AlphaFoldDB" id="A0A401SX06"/>
<evidence type="ECO:0000313" key="3">
    <source>
        <dbReference type="Proteomes" id="UP000287033"/>
    </source>
</evidence>
<evidence type="ECO:0000313" key="2">
    <source>
        <dbReference type="EMBL" id="GCC34900.1"/>
    </source>
</evidence>
<keyword evidence="3" id="KW-1185">Reference proteome</keyword>
<name>A0A401SX06_CHIPU</name>
<dbReference type="Proteomes" id="UP000287033">
    <property type="component" value="Unassembled WGS sequence"/>
</dbReference>
<sequence>MEGVSPSLLSTANGRPNGCRSSAGEWEEKGGASSAPAKHVPRAGPRAQSPHPAHRPGRGEVQGWWLARGDSRRVEKKIQRPSRQGTRRDRNREVTWISNQLSVKNRMIVPYRGKIFQRSFPR</sequence>
<gene>
    <name evidence="2" type="ORF">chiPu_0013377</name>
</gene>
<feature type="region of interest" description="Disordered" evidence="1">
    <location>
        <begin position="1"/>
        <end position="91"/>
    </location>
</feature>
<accession>A0A401SX06</accession>